<dbReference type="GO" id="GO:0042910">
    <property type="term" value="F:xenobiotic transmembrane transporter activity"/>
    <property type="evidence" value="ECO:0007669"/>
    <property type="project" value="InterPro"/>
</dbReference>
<feature type="transmembrane region" description="Helical" evidence="8">
    <location>
        <begin position="350"/>
        <end position="373"/>
    </location>
</feature>
<dbReference type="Proteomes" id="UP000032679">
    <property type="component" value="Unassembled WGS sequence"/>
</dbReference>
<reference evidence="11 12" key="1">
    <citation type="submission" date="2012-10" db="EMBL/GenBank/DDBJ databases">
        <title>Genome sequencing of Tanticharoenia sakaeratensis NBRC 103193.</title>
        <authorList>
            <person name="Azuma Y."/>
            <person name="Hadano H."/>
            <person name="Hirakawa H."/>
            <person name="Matsushita K."/>
        </authorList>
    </citation>
    <scope>NUCLEOTIDE SEQUENCE [LARGE SCALE GENOMIC DNA]</scope>
    <source>
        <strain evidence="11 12">NBRC 103193</strain>
    </source>
</reference>
<evidence type="ECO:0000256" key="2">
    <source>
        <dbReference type="ARBA" id="ARBA00006236"/>
    </source>
</evidence>
<evidence type="ECO:0000256" key="7">
    <source>
        <dbReference type="ARBA" id="ARBA00023136"/>
    </source>
</evidence>
<comment type="subcellular location">
    <subcellularLocation>
        <location evidence="8">Cell inner membrane</location>
        <topology evidence="8">Multi-pass membrane protein</topology>
    </subcellularLocation>
    <subcellularLocation>
        <location evidence="1">Cell membrane</location>
        <topology evidence="1">Multi-pass membrane protein</topology>
    </subcellularLocation>
</comment>
<feature type="domain" description="Major facilitator superfamily (MFS) profile" evidence="10">
    <location>
        <begin position="80"/>
        <end position="474"/>
    </location>
</feature>
<name>A0A0D6MMG2_9PROT</name>
<keyword evidence="7 8" id="KW-0472">Membrane</keyword>
<dbReference type="Gene3D" id="1.20.1720.10">
    <property type="entry name" value="Multidrug resistance protein D"/>
    <property type="match status" value="1"/>
</dbReference>
<keyword evidence="12" id="KW-1185">Reference proteome</keyword>
<dbReference type="EMBL" id="BALE01000031">
    <property type="protein sequence ID" value="GAN54857.1"/>
    <property type="molecule type" value="Genomic_DNA"/>
</dbReference>
<feature type="transmembrane region" description="Helical" evidence="8">
    <location>
        <begin position="147"/>
        <end position="167"/>
    </location>
</feature>
<feature type="transmembrane region" description="Helical" evidence="8">
    <location>
        <begin position="204"/>
        <end position="228"/>
    </location>
</feature>
<feature type="transmembrane region" description="Helical" evidence="8">
    <location>
        <begin position="450"/>
        <end position="469"/>
    </location>
</feature>
<dbReference type="InterPro" id="IPR004812">
    <property type="entry name" value="Efflux_drug-R_Bcr/CmlA"/>
</dbReference>
<feature type="compositionally biased region" description="Basic and acidic residues" evidence="9">
    <location>
        <begin position="58"/>
        <end position="67"/>
    </location>
</feature>
<dbReference type="STRING" id="1231623.Tasa_031_075"/>
<feature type="compositionally biased region" description="Low complexity" evidence="9">
    <location>
        <begin position="1"/>
        <end position="18"/>
    </location>
</feature>
<dbReference type="InterPro" id="IPR005829">
    <property type="entry name" value="Sugar_transporter_CS"/>
</dbReference>
<comment type="caution">
    <text evidence="8">Lacks conserved residue(s) required for the propagation of feature annotation.</text>
</comment>
<feature type="transmembrane region" description="Helical" evidence="8">
    <location>
        <begin position="115"/>
        <end position="135"/>
    </location>
</feature>
<dbReference type="GO" id="GO:1990961">
    <property type="term" value="P:xenobiotic detoxification by transmembrane export across the plasma membrane"/>
    <property type="evidence" value="ECO:0007669"/>
    <property type="project" value="InterPro"/>
</dbReference>
<gene>
    <name evidence="11" type="ORF">Tasa_031_075</name>
</gene>
<keyword evidence="4" id="KW-1003">Cell membrane</keyword>
<keyword evidence="6 8" id="KW-1133">Transmembrane helix</keyword>
<evidence type="ECO:0000256" key="6">
    <source>
        <dbReference type="ARBA" id="ARBA00022989"/>
    </source>
</evidence>
<dbReference type="RefSeq" id="WP_241767747.1">
    <property type="nucleotide sequence ID" value="NZ_BALE01000031.1"/>
</dbReference>
<dbReference type="PANTHER" id="PTHR23502:SF132">
    <property type="entry name" value="POLYAMINE TRANSPORTER 2-RELATED"/>
    <property type="match status" value="1"/>
</dbReference>
<dbReference type="GO" id="GO:0015385">
    <property type="term" value="F:sodium:proton antiporter activity"/>
    <property type="evidence" value="ECO:0007669"/>
    <property type="project" value="TreeGrafter"/>
</dbReference>
<dbReference type="CDD" id="cd17320">
    <property type="entry name" value="MFS_MdfA_MDR_like"/>
    <property type="match status" value="1"/>
</dbReference>
<comment type="similarity">
    <text evidence="2 8">Belongs to the major facilitator superfamily. Bcr/CmlA family.</text>
</comment>
<feature type="transmembrane region" description="Helical" evidence="8">
    <location>
        <begin position="234"/>
        <end position="254"/>
    </location>
</feature>
<evidence type="ECO:0000259" key="10">
    <source>
        <dbReference type="PROSITE" id="PS50850"/>
    </source>
</evidence>
<feature type="transmembrane region" description="Helical" evidence="8">
    <location>
        <begin position="78"/>
        <end position="95"/>
    </location>
</feature>
<keyword evidence="5 8" id="KW-0812">Transmembrane</keyword>
<feature type="region of interest" description="Disordered" evidence="9">
    <location>
        <begin position="1"/>
        <end position="74"/>
    </location>
</feature>
<dbReference type="Pfam" id="PF07690">
    <property type="entry name" value="MFS_1"/>
    <property type="match status" value="1"/>
</dbReference>
<comment type="caution">
    <text evidence="11">The sequence shown here is derived from an EMBL/GenBank/DDBJ whole genome shotgun (WGS) entry which is preliminary data.</text>
</comment>
<sequence length="487" mass="51076">MASTAGTAPGAPGETAVADVAIRPGMTPPGMAPDDSSDHPPPPPADAGLSASGPPPGHDQDRTETHPRSAPSGPQIKGWLPLLLGFLTAVGPVSTDIYLPAFPDLERSFHSGTGSASMTLSAWMIGLALGQITMGPLSDRYGRRIPMLLGMVGYTVGSVGCAISTNIWEMCAFRLIAAISASSGIVIPSACVRDLSTGNASAKLMSKLILIQGVVPILAPMLGGLALSVVSWRAIFWASAIYGLLCCVLLWSIFPETLGRENRRELHPVHLIHRYLGIATTRSFLSNGLIWGFCGFLSFTYLTAAPTVFEHIFHLSPFHYGILFGVFAVCMIGASQINGMLVGHVEAPTMLTYALGFVVFGTLCLLAASIYSVEVTRHGHFAPILMLPIIICMMLALGPTGVIGPNAMVGALSEQSQYAGSASALAGTWQYALGSLASGIIGMLPAETPVPMAALMLFGAFAMLFFAFLRPKSETLPTPDPSVATPH</sequence>
<evidence type="ECO:0000313" key="12">
    <source>
        <dbReference type="Proteomes" id="UP000032679"/>
    </source>
</evidence>
<evidence type="ECO:0000256" key="3">
    <source>
        <dbReference type="ARBA" id="ARBA00022448"/>
    </source>
</evidence>
<evidence type="ECO:0000256" key="5">
    <source>
        <dbReference type="ARBA" id="ARBA00022692"/>
    </source>
</evidence>
<feature type="transmembrane region" description="Helical" evidence="8">
    <location>
        <begin position="424"/>
        <end position="444"/>
    </location>
</feature>
<feature type="transmembrane region" description="Helical" evidence="8">
    <location>
        <begin position="385"/>
        <end position="412"/>
    </location>
</feature>
<evidence type="ECO:0000256" key="4">
    <source>
        <dbReference type="ARBA" id="ARBA00022475"/>
    </source>
</evidence>
<protein>
    <recommendedName>
        <fullName evidence="8">Bcr/CflA family efflux transporter</fullName>
    </recommendedName>
</protein>
<accession>A0A0D6MMG2</accession>
<dbReference type="SUPFAM" id="SSF103473">
    <property type="entry name" value="MFS general substrate transporter"/>
    <property type="match status" value="1"/>
</dbReference>
<dbReference type="InterPro" id="IPR036259">
    <property type="entry name" value="MFS_trans_sf"/>
</dbReference>
<dbReference type="InterPro" id="IPR020846">
    <property type="entry name" value="MFS_dom"/>
</dbReference>
<evidence type="ECO:0000256" key="8">
    <source>
        <dbReference type="RuleBase" id="RU365088"/>
    </source>
</evidence>
<dbReference type="NCBIfam" id="TIGR00710">
    <property type="entry name" value="efflux_Bcr_CflA"/>
    <property type="match status" value="1"/>
</dbReference>
<dbReference type="AlphaFoldDB" id="A0A0D6MMG2"/>
<keyword evidence="3 8" id="KW-0813">Transport</keyword>
<feature type="transmembrane region" description="Helical" evidence="8">
    <location>
        <begin position="275"/>
        <end position="298"/>
    </location>
</feature>
<evidence type="ECO:0000256" key="1">
    <source>
        <dbReference type="ARBA" id="ARBA00004651"/>
    </source>
</evidence>
<feature type="transmembrane region" description="Helical" evidence="8">
    <location>
        <begin position="318"/>
        <end position="338"/>
    </location>
</feature>
<dbReference type="PANTHER" id="PTHR23502">
    <property type="entry name" value="MAJOR FACILITATOR SUPERFAMILY"/>
    <property type="match status" value="1"/>
</dbReference>
<dbReference type="InterPro" id="IPR011701">
    <property type="entry name" value="MFS"/>
</dbReference>
<proteinExistence type="inferred from homology"/>
<organism evidence="11 12">
    <name type="scientific">Tanticharoenia sakaeratensis NBRC 103193</name>
    <dbReference type="NCBI Taxonomy" id="1231623"/>
    <lineage>
        <taxon>Bacteria</taxon>
        <taxon>Pseudomonadati</taxon>
        <taxon>Pseudomonadota</taxon>
        <taxon>Alphaproteobacteria</taxon>
        <taxon>Acetobacterales</taxon>
        <taxon>Acetobacteraceae</taxon>
        <taxon>Tanticharoenia</taxon>
    </lineage>
</organism>
<dbReference type="PROSITE" id="PS00216">
    <property type="entry name" value="SUGAR_TRANSPORT_1"/>
    <property type="match status" value="1"/>
</dbReference>
<evidence type="ECO:0000313" key="11">
    <source>
        <dbReference type="EMBL" id="GAN54857.1"/>
    </source>
</evidence>
<keyword evidence="8" id="KW-0997">Cell inner membrane</keyword>
<dbReference type="GO" id="GO:0005886">
    <property type="term" value="C:plasma membrane"/>
    <property type="evidence" value="ECO:0007669"/>
    <property type="project" value="UniProtKB-SubCell"/>
</dbReference>
<dbReference type="PROSITE" id="PS50850">
    <property type="entry name" value="MFS"/>
    <property type="match status" value="1"/>
</dbReference>
<evidence type="ECO:0000256" key="9">
    <source>
        <dbReference type="SAM" id="MobiDB-lite"/>
    </source>
</evidence>